<feature type="domain" description="Ketosynthase family 3 (KS3)" evidence="11">
    <location>
        <begin position="1041"/>
        <end position="1567"/>
    </location>
</feature>
<reference evidence="12 13" key="1">
    <citation type="journal article" date="2018" name="Sci. Rep.">
        <title>Comparative genomics provides insights into the lifestyle and reveals functional heterogeneity of dark septate endophytic fungi.</title>
        <authorList>
            <person name="Knapp D.G."/>
            <person name="Nemeth J.B."/>
            <person name="Barry K."/>
            <person name="Hainaut M."/>
            <person name="Henrissat B."/>
            <person name="Johnson J."/>
            <person name="Kuo A."/>
            <person name="Lim J.H.P."/>
            <person name="Lipzen A."/>
            <person name="Nolan M."/>
            <person name="Ohm R.A."/>
            <person name="Tamas L."/>
            <person name="Grigoriev I.V."/>
            <person name="Spatafora J.W."/>
            <person name="Nagy L.G."/>
            <person name="Kovacs G.M."/>
        </authorList>
    </citation>
    <scope>NUCLEOTIDE SEQUENCE [LARGE SCALE GENOMIC DNA]</scope>
    <source>
        <strain evidence="12 13">DSE2036</strain>
    </source>
</reference>
<dbReference type="Proteomes" id="UP000244855">
    <property type="component" value="Unassembled WGS sequence"/>
</dbReference>
<dbReference type="GO" id="GO:0005835">
    <property type="term" value="C:fatty acid synthase complex"/>
    <property type="evidence" value="ECO:0007669"/>
    <property type="project" value="InterPro"/>
</dbReference>
<dbReference type="CDD" id="cd08950">
    <property type="entry name" value="KR_fFAS_SDR_c_like"/>
    <property type="match status" value="1"/>
</dbReference>
<feature type="modified residue" description="O-(pantetheine 4'-phosphoryl)serine" evidence="8">
    <location>
        <position position="173"/>
    </location>
</feature>
<dbReference type="STRING" id="97972.A0A2V1DNA3"/>
<keyword evidence="5 6" id="KW-0808">Transferase</keyword>
<feature type="region of interest" description="Disordered" evidence="10">
    <location>
        <begin position="1266"/>
        <end position="1286"/>
    </location>
</feature>
<dbReference type="InterPro" id="IPR036291">
    <property type="entry name" value="NAD(P)-bd_dom_sf"/>
</dbReference>
<dbReference type="InterPro" id="IPR016035">
    <property type="entry name" value="Acyl_Trfase/lysoPLipase"/>
</dbReference>
<dbReference type="SMART" id="SM00825">
    <property type="entry name" value="PKS_KS"/>
    <property type="match status" value="1"/>
</dbReference>
<dbReference type="Gene3D" id="6.10.140.1410">
    <property type="match status" value="1"/>
</dbReference>
<evidence type="ECO:0000259" key="11">
    <source>
        <dbReference type="PROSITE" id="PS52004"/>
    </source>
</evidence>
<dbReference type="GO" id="GO:0004312">
    <property type="term" value="F:fatty acid synthase activity"/>
    <property type="evidence" value="ECO:0007669"/>
    <property type="project" value="InterPro"/>
</dbReference>
<dbReference type="EMBL" id="KZ805394">
    <property type="protein sequence ID" value="PVH99331.1"/>
    <property type="molecule type" value="Genomic_DNA"/>
</dbReference>
<dbReference type="SUPFAM" id="SSF51735">
    <property type="entry name" value="NAD(P)-binding Rossmann-fold domains"/>
    <property type="match status" value="1"/>
</dbReference>
<dbReference type="SUPFAM" id="SSF52151">
    <property type="entry name" value="FabD/lysophospholipase-like"/>
    <property type="match status" value="1"/>
</dbReference>
<dbReference type="PROSITE" id="PS52004">
    <property type="entry name" value="KS3_2"/>
    <property type="match status" value="1"/>
</dbReference>
<dbReference type="GO" id="GO:0004315">
    <property type="term" value="F:3-oxoacyl-[acyl-carrier-protein] synthase activity"/>
    <property type="evidence" value="ECO:0007669"/>
    <property type="project" value="UniProtKB-EC"/>
</dbReference>
<accession>A0A2V1DNA3</accession>
<feature type="coiled-coil region" evidence="9">
    <location>
        <begin position="345"/>
        <end position="379"/>
    </location>
</feature>
<dbReference type="GO" id="GO:0042759">
    <property type="term" value="P:long-chain fatty acid biosynthetic process"/>
    <property type="evidence" value="ECO:0007669"/>
    <property type="project" value="UniProtKB-UniRule"/>
</dbReference>
<feature type="compositionally biased region" description="Low complexity" evidence="10">
    <location>
        <begin position="534"/>
        <end position="549"/>
    </location>
</feature>
<keyword evidence="9" id="KW-0175">Coiled coil</keyword>
<sequence length="1630" mass="179355">MGEEYTSTETELTRLLLVELLAHQFCFPVQWIKTQDSIFGDLKTERFVEIGPAETLKSMARTTLASTIYKTHDKAQGFQRVLLSYSKDCDEIYYSAPAKSEPEPELTPPLKSELKVNSEPVALAMEPKPDISPPNIPPTSLDAIECIVALALRKAVGEISHSQSVKALCGGRSTVQNEIIGDLTKEFGSLPDQPEDVELSSLATELSEAGKGSTLGPCMNTLIGKVASTKMPAGFSIARIRKYLESTWKFQSGLQDRVLITIVSSSPTARLPDEKEASLFLDSIAHRVMKEIGFDIAQLKSANQSQSAVRTVATPEGDMRPFQDSWRAEDEALSNLFARRCNKVKDVLLEEYLQAKEHIENLERKVDAWAAEHDDLYEQGIIPAFDVRKIRKYDSYWNWVVQDLFLQLQPTQRDDQQAYQDICMHFSTRATPNFLNMLDFQLQEAREKEGASLTQEKYQRIQDIKVACESAVSNRESPRFKHIVASKMPVLDIDEQGITTVREILRPVGLPLPMLSKIKDRFGDGSLPDSEIYTPDSSINSSTSSTTSPRRADTTWNPEIQTKSHRGWRTNHEITATYLNWFEKAAMDGMTLEGKVALITGAGKHSIGGEIVTMMLAAGAKVIVTTSSFSKSKVDWIQSLYAQYGAHASGLIAVPFNGASKRDVQSLIDHIYTDPSRGGLGLTLDYIVPFAAVGEAGRMVDNLDGKSEVAHRVMLTNLLRLLGAVKEKKEQLRLDTRPTYAILPLSPNHGTFGRDGLYAESKIGLEALMNKWWSEDWREYICIFGVVIGWTRGTGLMSTNDILATGLESSLGVQTFSAKEMAWYIVGLMDSDMASFADMEPLKVDLSGGLSPWGNLKPILDSIQQGIRTQSAIAKALYKEKLLDMGIENPRTKPSVGTRKAKIRVGGVSYLKDNLGQDSQQLPSMVDLDRVPVVVGIGEAGPCGSARTRWEAECQGTFSIEGCLELAWIMGLVKYFSGPRKGKPFSGWIDQKTDQPITDVEIKIKYEGYIIEHTGIRLIERQAHDFASPEEEEALHEVAITTDMEPFEVSLEAAADLKREHKDHVVVEGQSNGQASVRFRAGARLYIPKALPHHHAVRSQMPTGWDPKRFGIPEDIIAQVDPVTLFALVATSEALLSAGIEDPYELYDHVNVADVGNAVGSGAGGQRSLHAMYRQRYVDKSVQKDILAETFVNTTAAWLNMLLLGSSGPIRTPVGACATALESVDTGADLIRSGKAKVVLVGGADTLERRTAQEFANMQATINIDDDAAAGRTPKEASRPTTSSRAGFVQGEGCGVQILTTASLALKMGLPIRAVIALTHTASDQIGRSVPAPGKGLLSIAAEKRAPYPSPWLNMSYRRRQLEHRIRQINETTELELGWIKDQTSLTGTLDANLELSCHTKATQDAYRAIKEAQFALGNDFWRTDPSISPLRGALAVWGLTVDDIHVASLHGTSTKKNDVNETAVIQQQLQYLGRTKGNVLPCVVQKSLLGHGLAAAGGFALNGCIQMLDQGIIPGNRNADNIDPELRDRDFLFFPSKTYTLSKPVKAFSVTSFGFGQKGAQVVGVHPRYLFANVSKEQFAGYLTRVKNRMAKADQAMQTAVYGGKLVKFKDQNVWESQGVEEGLLKRVH</sequence>
<dbReference type="Pfam" id="PF18325">
    <property type="entry name" value="Fas_alpha_ACP"/>
    <property type="match status" value="1"/>
</dbReference>
<evidence type="ECO:0000256" key="4">
    <source>
        <dbReference type="ARBA" id="ARBA00022553"/>
    </source>
</evidence>
<dbReference type="InterPro" id="IPR014031">
    <property type="entry name" value="Ketoacyl_synth_C"/>
</dbReference>
<evidence type="ECO:0000256" key="8">
    <source>
        <dbReference type="PIRSR" id="PIRSR000454-4"/>
    </source>
</evidence>
<dbReference type="EC" id="2.3.1.41" evidence="2"/>
<keyword evidence="13" id="KW-1185">Reference proteome</keyword>
<feature type="active site" description="For beta-ketoacyl synthase activity" evidence="7">
    <location>
        <position position="1217"/>
    </location>
</feature>
<evidence type="ECO:0000256" key="5">
    <source>
        <dbReference type="ARBA" id="ARBA00022679"/>
    </source>
</evidence>
<evidence type="ECO:0000313" key="13">
    <source>
        <dbReference type="Proteomes" id="UP000244855"/>
    </source>
</evidence>
<dbReference type="PANTHER" id="PTHR10982">
    <property type="entry name" value="MALONYL COA-ACYL CARRIER PROTEIN TRANSACYLASE"/>
    <property type="match status" value="1"/>
</dbReference>
<dbReference type="Gene3D" id="3.90.25.70">
    <property type="match status" value="1"/>
</dbReference>
<dbReference type="InterPro" id="IPR040899">
    <property type="entry name" value="Fas_alpha_ACP"/>
</dbReference>
<dbReference type="InterPro" id="IPR002347">
    <property type="entry name" value="SDR_fam"/>
</dbReference>
<dbReference type="InterPro" id="IPR014030">
    <property type="entry name" value="Ketoacyl_synth_N"/>
</dbReference>
<dbReference type="Gene3D" id="3.40.47.10">
    <property type="match status" value="1"/>
</dbReference>
<evidence type="ECO:0000256" key="9">
    <source>
        <dbReference type="SAM" id="Coils"/>
    </source>
</evidence>
<evidence type="ECO:0000256" key="10">
    <source>
        <dbReference type="SAM" id="MobiDB-lite"/>
    </source>
</evidence>
<dbReference type="InterPro" id="IPR041550">
    <property type="entry name" value="FASI_helical"/>
</dbReference>
<dbReference type="PIRSF" id="PIRSF000454">
    <property type="entry name" value="FAS_yeast_alpha"/>
    <property type="match status" value="1"/>
</dbReference>
<dbReference type="Gene3D" id="3.30.70.2490">
    <property type="match status" value="1"/>
</dbReference>
<evidence type="ECO:0000256" key="2">
    <source>
        <dbReference type="ARBA" id="ARBA00013191"/>
    </source>
</evidence>
<dbReference type="InterPro" id="IPR026025">
    <property type="entry name" value="FAS_alpha_yeast"/>
</dbReference>
<dbReference type="InterPro" id="IPR016039">
    <property type="entry name" value="Thiolase-like"/>
</dbReference>
<dbReference type="OrthoDB" id="3916652at2759"/>
<dbReference type="GO" id="GO:0004316">
    <property type="term" value="F:3-oxoacyl-[acyl-carrier-protein] reductase (NADPH) activity"/>
    <property type="evidence" value="ECO:0007669"/>
    <property type="project" value="InterPro"/>
</dbReference>
<dbReference type="InterPro" id="IPR018201">
    <property type="entry name" value="Ketoacyl_synth_AS"/>
</dbReference>
<dbReference type="InterPro" id="IPR020841">
    <property type="entry name" value="PKS_Beta-ketoAc_synthase_dom"/>
</dbReference>
<evidence type="ECO:0000256" key="7">
    <source>
        <dbReference type="PIRSR" id="PIRSR000454-1"/>
    </source>
</evidence>
<feature type="region of interest" description="Disordered" evidence="10">
    <location>
        <begin position="526"/>
        <end position="559"/>
    </location>
</feature>
<gene>
    <name evidence="12" type="ORF">DM02DRAFT_656485</name>
</gene>
<evidence type="ECO:0000256" key="6">
    <source>
        <dbReference type="PIRNR" id="PIRNR000454"/>
    </source>
</evidence>
<dbReference type="InterPro" id="IPR050830">
    <property type="entry name" value="Fungal_FAS"/>
</dbReference>
<name>A0A2V1DNA3_9PLEO</name>
<dbReference type="Pfam" id="PF18314">
    <property type="entry name" value="FAS_I_H"/>
    <property type="match status" value="1"/>
</dbReference>
<dbReference type="GO" id="GO:0044550">
    <property type="term" value="P:secondary metabolite biosynthetic process"/>
    <property type="evidence" value="ECO:0007669"/>
    <property type="project" value="UniProtKB-ARBA"/>
</dbReference>
<evidence type="ECO:0000256" key="3">
    <source>
        <dbReference type="ARBA" id="ARBA00022450"/>
    </source>
</evidence>
<dbReference type="PANTHER" id="PTHR10982:SF21">
    <property type="entry name" value="FATTY ACID SYNTHASE SUBUNIT BETA"/>
    <property type="match status" value="1"/>
</dbReference>
<dbReference type="GO" id="GO:0008897">
    <property type="term" value="F:holo-[acyl-carrier-protein] synthase activity"/>
    <property type="evidence" value="ECO:0007669"/>
    <property type="project" value="InterPro"/>
</dbReference>
<comment type="similarity">
    <text evidence="1 6">Belongs to the thiolase-like superfamily. Fungal fatty acid synthetase subunit alpha family.</text>
</comment>
<dbReference type="Pfam" id="PF00106">
    <property type="entry name" value="adh_short"/>
    <property type="match status" value="1"/>
</dbReference>
<dbReference type="PROSITE" id="PS00606">
    <property type="entry name" value="KS3_1"/>
    <property type="match status" value="1"/>
</dbReference>
<dbReference type="FunFam" id="3.90.25.70:FF:000001">
    <property type="entry name" value="Fatty acid synthase subunit alpha"/>
    <property type="match status" value="1"/>
</dbReference>
<evidence type="ECO:0000313" key="12">
    <source>
        <dbReference type="EMBL" id="PVH99331.1"/>
    </source>
</evidence>
<dbReference type="InterPro" id="IPR047224">
    <property type="entry name" value="FAS_alpha_su_C"/>
</dbReference>
<evidence type="ECO:0000256" key="1">
    <source>
        <dbReference type="ARBA" id="ARBA00007485"/>
    </source>
</evidence>
<protein>
    <recommendedName>
        <fullName evidence="2">beta-ketoacyl-[acyl-carrier-protein] synthase I</fullName>
        <ecNumber evidence="2">2.3.1.41</ecNumber>
    </recommendedName>
</protein>
<organism evidence="12 13">
    <name type="scientific">Periconia macrospinosa</name>
    <dbReference type="NCBI Taxonomy" id="97972"/>
    <lineage>
        <taxon>Eukaryota</taxon>
        <taxon>Fungi</taxon>
        <taxon>Dikarya</taxon>
        <taxon>Ascomycota</taxon>
        <taxon>Pezizomycotina</taxon>
        <taxon>Dothideomycetes</taxon>
        <taxon>Pleosporomycetidae</taxon>
        <taxon>Pleosporales</taxon>
        <taxon>Massarineae</taxon>
        <taxon>Periconiaceae</taxon>
        <taxon>Periconia</taxon>
    </lineage>
</organism>
<dbReference type="CDD" id="cd00828">
    <property type="entry name" value="elong_cond_enzymes"/>
    <property type="match status" value="1"/>
</dbReference>
<dbReference type="Gene3D" id="3.40.50.720">
    <property type="entry name" value="NAD(P)-binding Rossmann-like Domain"/>
    <property type="match status" value="1"/>
</dbReference>
<keyword evidence="4" id="KW-0597">Phosphoprotein</keyword>
<dbReference type="SUPFAM" id="SSF53901">
    <property type="entry name" value="Thiolase-like"/>
    <property type="match status" value="2"/>
</dbReference>
<dbReference type="Pfam" id="PF00109">
    <property type="entry name" value="ketoacyl-synt"/>
    <property type="match status" value="1"/>
</dbReference>
<proteinExistence type="inferred from homology"/>
<keyword evidence="3 6" id="KW-0596">Phosphopantetheine</keyword>
<dbReference type="Pfam" id="PF02801">
    <property type="entry name" value="Ketoacyl-synt_C"/>
    <property type="match status" value="1"/>
</dbReference>